<dbReference type="GO" id="GO:0000139">
    <property type="term" value="C:Golgi membrane"/>
    <property type="evidence" value="ECO:0007669"/>
    <property type="project" value="UniProtKB-SubCell"/>
</dbReference>
<keyword evidence="10" id="KW-0325">Glycoprotein</keyword>
<keyword evidence="3 12" id="KW-0328">Glycosyltransferase</keyword>
<organism evidence="13 14">
    <name type="scientific">Pyxicephalus adspersus</name>
    <name type="common">African bullfrog</name>
    <dbReference type="NCBI Taxonomy" id="30357"/>
    <lineage>
        <taxon>Eukaryota</taxon>
        <taxon>Metazoa</taxon>
        <taxon>Chordata</taxon>
        <taxon>Craniata</taxon>
        <taxon>Vertebrata</taxon>
        <taxon>Euteleostomi</taxon>
        <taxon>Amphibia</taxon>
        <taxon>Batrachia</taxon>
        <taxon>Anura</taxon>
        <taxon>Neobatrachia</taxon>
        <taxon>Ranoidea</taxon>
        <taxon>Pyxicephalidae</taxon>
        <taxon>Pyxicephalinae</taxon>
        <taxon>Pyxicephalus</taxon>
    </lineage>
</organism>
<evidence type="ECO:0000256" key="9">
    <source>
        <dbReference type="ARBA" id="ARBA00023136"/>
    </source>
</evidence>
<keyword evidence="6" id="KW-0735">Signal-anchor</keyword>
<evidence type="ECO:0000256" key="4">
    <source>
        <dbReference type="ARBA" id="ARBA00022679"/>
    </source>
</evidence>
<keyword evidence="7" id="KW-1133">Transmembrane helix</keyword>
<keyword evidence="4" id="KW-0808">Transferase</keyword>
<evidence type="ECO:0000256" key="2">
    <source>
        <dbReference type="ARBA" id="ARBA00008661"/>
    </source>
</evidence>
<evidence type="ECO:0000256" key="7">
    <source>
        <dbReference type="ARBA" id="ARBA00022989"/>
    </source>
</evidence>
<dbReference type="GO" id="GO:0016266">
    <property type="term" value="P:protein O-linked glycosylation via N-acetyl-galactosamine"/>
    <property type="evidence" value="ECO:0007669"/>
    <property type="project" value="UniProtKB-ARBA"/>
</dbReference>
<proteinExistence type="inferred from homology"/>
<keyword evidence="9" id="KW-0472">Membrane</keyword>
<dbReference type="GO" id="GO:0030311">
    <property type="term" value="P:poly-N-acetyllactosamine biosynthetic process"/>
    <property type="evidence" value="ECO:0007669"/>
    <property type="project" value="TreeGrafter"/>
</dbReference>
<comment type="similarity">
    <text evidence="2 12">Belongs to the glycosyltransferase 31 family.</text>
</comment>
<dbReference type="GO" id="GO:0008499">
    <property type="term" value="F:N-acetyl-beta-D-glucosaminide beta-(1,3)-galactosyltransferase activity"/>
    <property type="evidence" value="ECO:0007669"/>
    <property type="project" value="UniProtKB-ARBA"/>
</dbReference>
<evidence type="ECO:0000256" key="11">
    <source>
        <dbReference type="ARBA" id="ARBA00043952"/>
    </source>
</evidence>
<dbReference type="Gene3D" id="3.90.550.50">
    <property type="match status" value="1"/>
</dbReference>
<sequence length="380" mass="43315">MRKNFPHFLITLVVTVIILRSVFYLQTFNGPTAPTAAKEVVVRQVVPNNTYYPVVKCVVNASARHFPHFKGEPQNMKDFLLYRHCKSFTLIQDSPMKCGGANGSKDVFLLLAIKTAPANYERREAIRKTWGNETSYKGLKVKLIFLSGVSRSRNEAKRMLQLLEAESLTYKDILQWDFEDTFYNLTLKQVLFHKWMDLRCPGAQFVFNGDDDVFVNPLNVVTYLSGLEINGLKKHLFVGSLNIGMPPVRDKWSKYYVPEEMFPGDHFAPYCGGGGIIMSGFTANAISRESEHIPLFPIDDAYLGMCLERAGLSPDNHEGMRTFGISMPKVVDSFDPCYYRDMLMVHRFIPYEMLIMWKALQLTKPQCKTSVDQVSKSAKP</sequence>
<evidence type="ECO:0000256" key="12">
    <source>
        <dbReference type="RuleBase" id="RU363063"/>
    </source>
</evidence>
<name>A0AAV3AKL0_PYXAD</name>
<evidence type="ECO:0000313" key="14">
    <source>
        <dbReference type="Proteomes" id="UP001181693"/>
    </source>
</evidence>
<evidence type="ECO:0000313" key="13">
    <source>
        <dbReference type="EMBL" id="DBA28345.1"/>
    </source>
</evidence>
<evidence type="ECO:0000256" key="3">
    <source>
        <dbReference type="ARBA" id="ARBA00022676"/>
    </source>
</evidence>
<dbReference type="InterPro" id="IPR002659">
    <property type="entry name" value="Glyco_trans_31"/>
</dbReference>
<dbReference type="FunFam" id="3.90.550.50:FF:000009">
    <property type="entry name" value="Hexosyltransferase"/>
    <property type="match status" value="1"/>
</dbReference>
<gene>
    <name evidence="13" type="ORF">GDO54_008730</name>
</gene>
<dbReference type="PANTHER" id="PTHR11214:SF23">
    <property type="entry name" value="N-ACETYLLACTOSAMINIDE BETA-1,3-N-ACETYLGLUCOSAMINYLTRANSFERASE 3"/>
    <property type="match status" value="1"/>
</dbReference>
<evidence type="ECO:0000256" key="10">
    <source>
        <dbReference type="ARBA" id="ARBA00023180"/>
    </source>
</evidence>
<dbReference type="EMBL" id="DYDO01000003">
    <property type="protein sequence ID" value="DBA28345.1"/>
    <property type="molecule type" value="Genomic_DNA"/>
</dbReference>
<accession>A0AAV3AKL0</accession>
<comment type="pathway">
    <text evidence="11">Protein modification.</text>
</comment>
<evidence type="ECO:0000256" key="6">
    <source>
        <dbReference type="ARBA" id="ARBA00022968"/>
    </source>
</evidence>
<dbReference type="EC" id="2.4.1.-" evidence="12"/>
<dbReference type="Pfam" id="PF01762">
    <property type="entry name" value="Galactosyl_T"/>
    <property type="match status" value="1"/>
</dbReference>
<comment type="caution">
    <text evidence="13">The sequence shown here is derived from an EMBL/GenBank/DDBJ whole genome shotgun (WGS) entry which is preliminary data.</text>
</comment>
<dbReference type="Proteomes" id="UP001181693">
    <property type="component" value="Unassembled WGS sequence"/>
</dbReference>
<reference evidence="13" key="1">
    <citation type="thesis" date="2020" institute="ProQuest LLC" country="789 East Eisenhower Parkway, Ann Arbor, MI, USA">
        <title>Comparative Genomics and Chromosome Evolution.</title>
        <authorList>
            <person name="Mudd A.B."/>
        </authorList>
    </citation>
    <scope>NUCLEOTIDE SEQUENCE</scope>
    <source>
        <strain evidence="13">1538</strain>
        <tissue evidence="13">Blood</tissue>
    </source>
</reference>
<evidence type="ECO:0000256" key="8">
    <source>
        <dbReference type="ARBA" id="ARBA00023034"/>
    </source>
</evidence>
<evidence type="ECO:0000256" key="5">
    <source>
        <dbReference type="ARBA" id="ARBA00022692"/>
    </source>
</evidence>
<dbReference type="PANTHER" id="PTHR11214">
    <property type="entry name" value="BETA-1,3-N-ACETYLGLUCOSAMINYLTRANSFERASE"/>
    <property type="match status" value="1"/>
</dbReference>
<dbReference type="AlphaFoldDB" id="A0AAV3AKL0"/>
<keyword evidence="8 12" id="KW-0333">Golgi apparatus</keyword>
<keyword evidence="14" id="KW-1185">Reference proteome</keyword>
<evidence type="ECO:0000256" key="1">
    <source>
        <dbReference type="ARBA" id="ARBA00004323"/>
    </source>
</evidence>
<comment type="subcellular location">
    <subcellularLocation>
        <location evidence="1 12">Golgi apparatus membrane</location>
        <topology evidence="1 12">Single-pass type II membrane protein</topology>
    </subcellularLocation>
</comment>
<protein>
    <recommendedName>
        <fullName evidence="12">Hexosyltransferase</fullName>
        <ecNumber evidence="12">2.4.1.-</ecNumber>
    </recommendedName>
</protein>
<keyword evidence="5" id="KW-0812">Transmembrane</keyword>